<accession>A0A2I8VMK1</accession>
<keyword evidence="4" id="KW-1185">Reference proteome</keyword>
<feature type="domain" description="DUF7979" evidence="2">
    <location>
        <begin position="150"/>
        <end position="218"/>
    </location>
</feature>
<proteinExistence type="predicted"/>
<dbReference type="AlphaFoldDB" id="A0A2I8VMK1"/>
<evidence type="ECO:0000256" key="1">
    <source>
        <dbReference type="SAM" id="MobiDB-lite"/>
    </source>
</evidence>
<gene>
    <name evidence="3" type="ORF">C2R22_17180</name>
</gene>
<feature type="compositionally biased region" description="Low complexity" evidence="1">
    <location>
        <begin position="23"/>
        <end position="52"/>
    </location>
</feature>
<feature type="compositionally biased region" description="Low complexity" evidence="1">
    <location>
        <begin position="62"/>
        <end position="72"/>
    </location>
</feature>
<feature type="domain" description="DUF7979" evidence="2">
    <location>
        <begin position="60"/>
        <end position="139"/>
    </location>
</feature>
<organism evidence="3 4">
    <name type="scientific">Salinigranum rubrum</name>
    <dbReference type="NCBI Taxonomy" id="755307"/>
    <lineage>
        <taxon>Archaea</taxon>
        <taxon>Methanobacteriati</taxon>
        <taxon>Methanobacteriota</taxon>
        <taxon>Stenosarchaea group</taxon>
        <taxon>Halobacteria</taxon>
        <taxon>Halobacteriales</taxon>
        <taxon>Haloferacaceae</taxon>
        <taxon>Salinigranum</taxon>
    </lineage>
</organism>
<reference evidence="3 4" key="1">
    <citation type="submission" date="2018-01" db="EMBL/GenBank/DDBJ databases">
        <title>Complete genome sequence of Salinigranum rubrum GX10T, an extremely halophilic archaeon isolated from a marine solar saltern.</title>
        <authorList>
            <person name="Han S."/>
        </authorList>
    </citation>
    <scope>NUCLEOTIDE SEQUENCE [LARGE SCALE GENOMIC DNA]</scope>
    <source>
        <strain evidence="3 4">GX10</strain>
    </source>
</reference>
<dbReference type="GeneID" id="35593862"/>
<dbReference type="Pfam" id="PF25934">
    <property type="entry name" value="DUF7979"/>
    <property type="match status" value="2"/>
</dbReference>
<evidence type="ECO:0000313" key="4">
    <source>
        <dbReference type="Proteomes" id="UP000236584"/>
    </source>
</evidence>
<protein>
    <recommendedName>
        <fullName evidence="2">DUF7979 domain-containing protein</fullName>
    </recommendedName>
</protein>
<feature type="region of interest" description="Disordered" evidence="1">
    <location>
        <begin position="23"/>
        <end position="72"/>
    </location>
</feature>
<dbReference type="RefSeq" id="WP_103426856.1">
    <property type="nucleotide sequence ID" value="NZ_CP026309.1"/>
</dbReference>
<dbReference type="Proteomes" id="UP000236584">
    <property type="component" value="Chromosome"/>
</dbReference>
<dbReference type="EMBL" id="CP026309">
    <property type="protein sequence ID" value="AUV83167.1"/>
    <property type="molecule type" value="Genomic_DNA"/>
</dbReference>
<evidence type="ECO:0000313" key="3">
    <source>
        <dbReference type="EMBL" id="AUV83167.1"/>
    </source>
</evidence>
<dbReference type="OrthoDB" id="252054at2157"/>
<name>A0A2I8VMK1_9EURY</name>
<sequence length="249" mass="26589">MARRPLLALLLVFVVAGCLGAPSGTQPAPTTATGTPEQPSTPTATPTSTTTATPPPTPPATTTPTTPGSPTANNTVDYAALSATQQRAFDRAVDGGVQFVDDSALDSPYVGDDYFARDAADPFQSYDYVRKNGTHYRVSYEESGGQGLATYGIRATERGPPDDASVVVLDNLSTEVREPVRWAIENGSYGVPAGKWYSLPQVFDRFEYVRVSDDTYRISVVYGDLIADALHVARTEGTTTPASDRDTRN</sequence>
<evidence type="ECO:0000259" key="2">
    <source>
        <dbReference type="Pfam" id="PF25934"/>
    </source>
</evidence>
<dbReference type="InterPro" id="IPR058285">
    <property type="entry name" value="DUF7979"/>
</dbReference>
<dbReference type="PROSITE" id="PS51257">
    <property type="entry name" value="PROKAR_LIPOPROTEIN"/>
    <property type="match status" value="1"/>
</dbReference>
<dbReference type="KEGG" id="srub:C2R22_17180"/>